<feature type="compositionally biased region" description="Gly residues" evidence="1">
    <location>
        <begin position="1"/>
        <end position="10"/>
    </location>
</feature>
<organism evidence="2 3">
    <name type="scientific">Chiloscyllium punctatum</name>
    <name type="common">Brownbanded bambooshark</name>
    <name type="synonym">Hemiscyllium punctatum</name>
    <dbReference type="NCBI Taxonomy" id="137246"/>
    <lineage>
        <taxon>Eukaryota</taxon>
        <taxon>Metazoa</taxon>
        <taxon>Chordata</taxon>
        <taxon>Craniata</taxon>
        <taxon>Vertebrata</taxon>
        <taxon>Chondrichthyes</taxon>
        <taxon>Elasmobranchii</taxon>
        <taxon>Galeomorphii</taxon>
        <taxon>Galeoidea</taxon>
        <taxon>Orectolobiformes</taxon>
        <taxon>Hemiscylliidae</taxon>
        <taxon>Chiloscyllium</taxon>
    </lineage>
</organism>
<accession>A0A401RDU4</accession>
<evidence type="ECO:0000313" key="3">
    <source>
        <dbReference type="Proteomes" id="UP000287033"/>
    </source>
</evidence>
<feature type="compositionally biased region" description="Polar residues" evidence="1">
    <location>
        <begin position="20"/>
        <end position="33"/>
    </location>
</feature>
<feature type="region of interest" description="Disordered" evidence="1">
    <location>
        <begin position="1"/>
        <end position="69"/>
    </location>
</feature>
<reference evidence="2 3" key="1">
    <citation type="journal article" date="2018" name="Nat. Ecol. Evol.">
        <title>Shark genomes provide insights into elasmobranch evolution and the origin of vertebrates.</title>
        <authorList>
            <person name="Hara Y"/>
            <person name="Yamaguchi K"/>
            <person name="Onimaru K"/>
            <person name="Kadota M"/>
            <person name="Koyanagi M"/>
            <person name="Keeley SD"/>
            <person name="Tatsumi K"/>
            <person name="Tanaka K"/>
            <person name="Motone F"/>
            <person name="Kageyama Y"/>
            <person name="Nozu R"/>
            <person name="Adachi N"/>
            <person name="Nishimura O"/>
            <person name="Nakagawa R"/>
            <person name="Tanegashima C"/>
            <person name="Kiyatake I"/>
            <person name="Matsumoto R"/>
            <person name="Murakumo K"/>
            <person name="Nishida K"/>
            <person name="Terakita A"/>
            <person name="Kuratani S"/>
            <person name="Sato K"/>
            <person name="Hyodo S Kuraku.S."/>
        </authorList>
    </citation>
    <scope>NUCLEOTIDE SEQUENCE [LARGE SCALE GENOMIC DNA]</scope>
</reference>
<proteinExistence type="predicted"/>
<evidence type="ECO:0000313" key="2">
    <source>
        <dbReference type="EMBL" id="GCC16305.1"/>
    </source>
</evidence>
<protein>
    <submittedName>
        <fullName evidence="2">Uncharacterized protein</fullName>
    </submittedName>
</protein>
<sequence>MGTGTRGPGAGTEEAVKGTKTFSWGSVSVTSPSQCPPGLCPQNQGNKKNKNAEDAELTSHPGPTQHKTKIQRWVKPTGFLYDLGETGQGEKLKWGALQRQPDLPVTKAALD</sequence>
<dbReference type="Proteomes" id="UP000287033">
    <property type="component" value="Unassembled WGS sequence"/>
</dbReference>
<dbReference type="AlphaFoldDB" id="A0A401RDU4"/>
<comment type="caution">
    <text evidence="2">The sequence shown here is derived from an EMBL/GenBank/DDBJ whole genome shotgun (WGS) entry which is preliminary data.</text>
</comment>
<evidence type="ECO:0000256" key="1">
    <source>
        <dbReference type="SAM" id="MobiDB-lite"/>
    </source>
</evidence>
<gene>
    <name evidence="2" type="ORF">chiPu_0022551</name>
</gene>
<dbReference type="EMBL" id="BEZZ01008814">
    <property type="protein sequence ID" value="GCC16305.1"/>
    <property type="molecule type" value="Genomic_DNA"/>
</dbReference>
<keyword evidence="3" id="KW-1185">Reference proteome</keyword>
<name>A0A401RDU4_CHIPU</name>